<comment type="caution">
    <text evidence="1">The sequence shown here is derived from an EMBL/GenBank/DDBJ whole genome shotgun (WGS) entry which is preliminary data.</text>
</comment>
<name>A0ABX3CBA3_9NEIS</name>
<dbReference type="EMBL" id="MKCT01000032">
    <property type="protein sequence ID" value="OHX19565.1"/>
    <property type="molecule type" value="Genomic_DNA"/>
</dbReference>
<accession>A0ABX3CBA3</accession>
<proteinExistence type="predicted"/>
<protein>
    <submittedName>
        <fullName evidence="1">Uncharacterized protein</fullName>
    </submittedName>
</protein>
<gene>
    <name evidence="1" type="ORF">BI344_17830</name>
</gene>
<keyword evidence="2" id="KW-1185">Reference proteome</keyword>
<evidence type="ECO:0000313" key="2">
    <source>
        <dbReference type="Proteomes" id="UP000180280"/>
    </source>
</evidence>
<organism evidence="1 2">
    <name type="scientific">Chromobacterium sphagni</name>
    <dbReference type="NCBI Taxonomy" id="1903179"/>
    <lineage>
        <taxon>Bacteria</taxon>
        <taxon>Pseudomonadati</taxon>
        <taxon>Pseudomonadota</taxon>
        <taxon>Betaproteobacteria</taxon>
        <taxon>Neisseriales</taxon>
        <taxon>Chromobacteriaceae</taxon>
        <taxon>Chromobacterium</taxon>
    </lineage>
</organism>
<dbReference type="Proteomes" id="UP000180280">
    <property type="component" value="Unassembled WGS sequence"/>
</dbReference>
<reference evidence="1 2" key="1">
    <citation type="submission" date="2016-09" db="EMBL/GenBank/DDBJ databases">
        <title>Chromobacterium muskegensis sp. nov., an insecticidal bacterium isolated from Sphagnum bogs.</title>
        <authorList>
            <person name="Sparks M.E."/>
            <person name="Blackburn M.B."/>
            <person name="Gundersen-Rindal D.E."/>
            <person name="Mitchell A."/>
            <person name="Farrar R."/>
            <person name="Kuhar D."/>
        </authorList>
    </citation>
    <scope>NUCLEOTIDE SEQUENCE [LARGE SCALE GENOMIC DNA]</scope>
    <source>
        <strain evidence="1 2">14B-1</strain>
    </source>
</reference>
<dbReference type="RefSeq" id="WP_071113468.1">
    <property type="nucleotide sequence ID" value="NZ_MKCT01000032.1"/>
</dbReference>
<evidence type="ECO:0000313" key="1">
    <source>
        <dbReference type="EMBL" id="OHX19565.1"/>
    </source>
</evidence>
<sequence length="157" mass="16179">MTAATQSPAIDLAAFSKSMDTMGRSAAAQIVRAKRINALNITANPADASSLKAALPLVLEMAVITNASARSAIIGLKRLSAIAGHALEAAKAEPGHAETAAVVESLELIIELAARFSEDFHAAHTADAKAVLEMLEVVGTTPGELFSFAGEREEVAA</sequence>